<comment type="caution">
    <text evidence="1">The sequence shown here is derived from an EMBL/GenBank/DDBJ whole genome shotgun (WGS) entry which is preliminary data.</text>
</comment>
<dbReference type="EMBL" id="BJFL01000023">
    <property type="protein sequence ID" value="GDY32317.1"/>
    <property type="molecule type" value="Genomic_DNA"/>
</dbReference>
<dbReference type="Proteomes" id="UP000298860">
    <property type="component" value="Unassembled WGS sequence"/>
</dbReference>
<accession>A0A4D4JEH8</accession>
<sequence length="140" mass="15327">MRDFLPQRVPVDQLHDQVRAAVLHPGVEHGDQPGVFEAGQQPGLLVEPALPGAVRVGPENLDRHHPLQPGVQAPVHYGHPAGAQRRAQPVPPAQHDLRWLGWFGGNRVDLARHLRSVLSVYTAARCPVPPRMTAGMATYH</sequence>
<keyword evidence="2" id="KW-1185">Reference proteome</keyword>
<evidence type="ECO:0000313" key="2">
    <source>
        <dbReference type="Proteomes" id="UP000298860"/>
    </source>
</evidence>
<dbReference type="AlphaFoldDB" id="A0A4D4JEH8"/>
<gene>
    <name evidence="1" type="ORF">GTS_39500</name>
</gene>
<organism evidence="1 2">
    <name type="scientific">Gandjariella thermophila</name>
    <dbReference type="NCBI Taxonomy" id="1931992"/>
    <lineage>
        <taxon>Bacteria</taxon>
        <taxon>Bacillati</taxon>
        <taxon>Actinomycetota</taxon>
        <taxon>Actinomycetes</taxon>
        <taxon>Pseudonocardiales</taxon>
        <taxon>Pseudonocardiaceae</taxon>
        <taxon>Gandjariella</taxon>
    </lineage>
</organism>
<reference evidence="2" key="1">
    <citation type="submission" date="2019-04" db="EMBL/GenBank/DDBJ databases">
        <title>Draft genome sequence of Pseudonocardiaceae bacterium SL3-2-4.</title>
        <authorList>
            <person name="Ningsih F."/>
            <person name="Yokota A."/>
            <person name="Sakai Y."/>
            <person name="Nanatani K."/>
            <person name="Yabe S."/>
            <person name="Oetari A."/>
            <person name="Sjamsuridzal W."/>
        </authorList>
    </citation>
    <scope>NUCLEOTIDE SEQUENCE [LARGE SCALE GENOMIC DNA]</scope>
    <source>
        <strain evidence="2">SL3-2-4</strain>
    </source>
</reference>
<name>A0A4D4JEH8_9PSEU</name>
<evidence type="ECO:0000313" key="1">
    <source>
        <dbReference type="EMBL" id="GDY32317.1"/>
    </source>
</evidence>
<proteinExistence type="predicted"/>
<protein>
    <submittedName>
        <fullName evidence="1">Uncharacterized protein</fullName>
    </submittedName>
</protein>